<feature type="region of interest" description="Disordered" evidence="1">
    <location>
        <begin position="221"/>
        <end position="247"/>
    </location>
</feature>
<feature type="region of interest" description="Disordered" evidence="1">
    <location>
        <begin position="172"/>
        <end position="192"/>
    </location>
</feature>
<evidence type="ECO:0000313" key="2">
    <source>
        <dbReference type="EMBL" id="CAL1354502.1"/>
    </source>
</evidence>
<organism evidence="2 3">
    <name type="scientific">Linum trigynum</name>
    <dbReference type="NCBI Taxonomy" id="586398"/>
    <lineage>
        <taxon>Eukaryota</taxon>
        <taxon>Viridiplantae</taxon>
        <taxon>Streptophyta</taxon>
        <taxon>Embryophyta</taxon>
        <taxon>Tracheophyta</taxon>
        <taxon>Spermatophyta</taxon>
        <taxon>Magnoliopsida</taxon>
        <taxon>eudicotyledons</taxon>
        <taxon>Gunneridae</taxon>
        <taxon>Pentapetalae</taxon>
        <taxon>rosids</taxon>
        <taxon>fabids</taxon>
        <taxon>Malpighiales</taxon>
        <taxon>Linaceae</taxon>
        <taxon>Linum</taxon>
    </lineage>
</organism>
<dbReference type="Proteomes" id="UP001497516">
    <property type="component" value="Chromosome 1"/>
</dbReference>
<reference evidence="2 3" key="1">
    <citation type="submission" date="2024-04" db="EMBL/GenBank/DDBJ databases">
        <authorList>
            <person name="Fracassetti M."/>
        </authorList>
    </citation>
    <scope>NUCLEOTIDE SEQUENCE [LARGE SCALE GENOMIC DNA]</scope>
</reference>
<protein>
    <submittedName>
        <fullName evidence="2">Uncharacterized protein</fullName>
    </submittedName>
</protein>
<sequence length="329" mass="36726">MAKTVASGASKSHVGSPVNTIVLKDKKVRAVLRKPQQRTKFKRIYNKFQEIRKNKCDILKDDKFYNIVQSKPLGGMPSQLGRLKDKQHRKWQISLPHPPCSKKNRARVTIDTIQDGGGDHVNKTNPARVGMNQQNPPCKLSPKTPPSEKGGKFKQARRGVATPVLMRNKSAMSGGLGGKYHGQQTPVSRKSSKDAKLLCDKCKDHGRGKQNTNTRVDGARKYRRSNSQQHWESVQLTKPDQSEQAMRHGRLGKTKLPKNVNVLSRAKNTSDFSCHRPKVMAEVKPNRARGISNKDVRARRTGELQANIDSKRSKPTCVKPTVVSCGLYG</sequence>
<evidence type="ECO:0000313" key="3">
    <source>
        <dbReference type="Proteomes" id="UP001497516"/>
    </source>
</evidence>
<accession>A0AAV2CDM9</accession>
<feature type="region of interest" description="Disordered" evidence="1">
    <location>
        <begin position="128"/>
        <end position="156"/>
    </location>
</feature>
<keyword evidence="3" id="KW-1185">Reference proteome</keyword>
<proteinExistence type="predicted"/>
<dbReference type="AlphaFoldDB" id="A0AAV2CDM9"/>
<evidence type="ECO:0000256" key="1">
    <source>
        <dbReference type="SAM" id="MobiDB-lite"/>
    </source>
</evidence>
<feature type="compositionally biased region" description="Polar residues" evidence="1">
    <location>
        <begin position="225"/>
        <end position="244"/>
    </location>
</feature>
<name>A0AAV2CDM9_9ROSI</name>
<gene>
    <name evidence="2" type="ORF">LTRI10_LOCUS2308</name>
</gene>
<dbReference type="EMBL" id="OZ034813">
    <property type="protein sequence ID" value="CAL1354502.1"/>
    <property type="molecule type" value="Genomic_DNA"/>
</dbReference>